<accession>A0AAW4LBN5</accession>
<evidence type="ECO:0000256" key="1">
    <source>
        <dbReference type="ARBA" id="ARBA00001541"/>
    </source>
</evidence>
<evidence type="ECO:0000313" key="9">
    <source>
        <dbReference type="Proteomes" id="UP000811899"/>
    </source>
</evidence>
<dbReference type="InterPro" id="IPR019734">
    <property type="entry name" value="TPR_rpt"/>
</dbReference>
<organism evidence="8 9">
    <name type="scientific">Geoanaerobacter pelophilus</name>
    <dbReference type="NCBI Taxonomy" id="60036"/>
    <lineage>
        <taxon>Bacteria</taxon>
        <taxon>Pseudomonadati</taxon>
        <taxon>Thermodesulfobacteriota</taxon>
        <taxon>Desulfuromonadia</taxon>
        <taxon>Geobacterales</taxon>
        <taxon>Geobacteraceae</taxon>
        <taxon>Geoanaerobacter</taxon>
    </lineage>
</organism>
<dbReference type="InterPro" id="IPR011990">
    <property type="entry name" value="TPR-like_helical_dom_sf"/>
</dbReference>
<dbReference type="PANTHER" id="PTHR24422:SF19">
    <property type="entry name" value="CHEMOTAXIS PROTEIN METHYLTRANSFERASE"/>
    <property type="match status" value="1"/>
</dbReference>
<dbReference type="SUPFAM" id="SSF53335">
    <property type="entry name" value="S-adenosyl-L-methionine-dependent methyltransferases"/>
    <property type="match status" value="1"/>
</dbReference>
<dbReference type="InterPro" id="IPR000780">
    <property type="entry name" value="CheR_MeTrfase"/>
</dbReference>
<protein>
    <recommendedName>
        <fullName evidence="2">protein-glutamate O-methyltransferase</fullName>
        <ecNumber evidence="2">2.1.1.80</ecNumber>
    </recommendedName>
</protein>
<dbReference type="InterPro" id="IPR036804">
    <property type="entry name" value="CheR_N_sf"/>
</dbReference>
<dbReference type="Proteomes" id="UP000811899">
    <property type="component" value="Unassembled WGS sequence"/>
</dbReference>
<sequence length="504" mass="57098">MAEMMKSAIDLAPFKELMLQTCGFFFESDREATLVAGIMQRMSQRGIDAADRYHDLLAADPDEFRQFIELMTVNETYFFRESHHLEMLVDYVVPQILAERKTGLIRIVSVGCSTGEEPYSIAIKLQERFGDDSRRLFQIVGTDIDSSVIAKAKLATYGKNSFRNMDETILERYFKQSGTGTYQLDRTRNLVSFEQVNLKDAFYPVLIQQADVIFYRNVSIYFPSLVQREIFGRLALLLREGGHLFVGTTETMQHDIGILTLVNRGSVFFYRKIAGAKTDEIRTLKQEPAERLQKKPESFRRPVTGDIPVSTAPSQVRTGMATSGPKSSTSANNGSVKKQFDDALQMAISSRLDEALALLDAIIEQDSSFTRAHSLKGSIYMSKSRFKEADALCNTILSRDPLCLEAYLMLGVTARHAGDDENAQRRFREALYLKSSCWLAHFYMAEILFGQGDKNRSRSGYEAALRVLEEGSSLKRQEEFFPLAFNAEQFMTICRHKLSLLKNG</sequence>
<feature type="compositionally biased region" description="Basic and acidic residues" evidence="6">
    <location>
        <begin position="287"/>
        <end position="300"/>
    </location>
</feature>
<evidence type="ECO:0000256" key="6">
    <source>
        <dbReference type="SAM" id="MobiDB-lite"/>
    </source>
</evidence>
<evidence type="ECO:0000259" key="7">
    <source>
        <dbReference type="PROSITE" id="PS50123"/>
    </source>
</evidence>
<comment type="caution">
    <text evidence="8">The sequence shown here is derived from an EMBL/GenBank/DDBJ whole genome shotgun (WGS) entry which is preliminary data.</text>
</comment>
<reference evidence="8 9" key="1">
    <citation type="submission" date="2021-05" db="EMBL/GenBank/DDBJ databases">
        <title>The draft genome of Geobacter pelophilus DSM 12255.</title>
        <authorList>
            <person name="Xu Z."/>
            <person name="Masuda Y."/>
            <person name="Itoh H."/>
            <person name="Senoo K."/>
        </authorList>
    </citation>
    <scope>NUCLEOTIDE SEQUENCE [LARGE SCALE GENOMIC DNA]</scope>
    <source>
        <strain evidence="8 9">DSM 12255</strain>
    </source>
</reference>
<dbReference type="GO" id="GO:0008983">
    <property type="term" value="F:protein-glutamate O-methyltransferase activity"/>
    <property type="evidence" value="ECO:0007669"/>
    <property type="project" value="UniProtKB-EC"/>
</dbReference>
<dbReference type="Pfam" id="PF13432">
    <property type="entry name" value="TPR_16"/>
    <property type="match status" value="1"/>
</dbReference>
<dbReference type="EMBL" id="JAHCVJ010000005">
    <property type="protein sequence ID" value="MBT0665272.1"/>
    <property type="molecule type" value="Genomic_DNA"/>
</dbReference>
<dbReference type="PANTHER" id="PTHR24422">
    <property type="entry name" value="CHEMOTAXIS PROTEIN METHYLTRANSFERASE"/>
    <property type="match status" value="1"/>
</dbReference>
<keyword evidence="9" id="KW-1185">Reference proteome</keyword>
<dbReference type="Gene3D" id="1.25.40.10">
    <property type="entry name" value="Tetratricopeptide repeat domain"/>
    <property type="match status" value="1"/>
</dbReference>
<evidence type="ECO:0000256" key="3">
    <source>
        <dbReference type="ARBA" id="ARBA00022603"/>
    </source>
</evidence>
<evidence type="ECO:0000256" key="2">
    <source>
        <dbReference type="ARBA" id="ARBA00012534"/>
    </source>
</evidence>
<dbReference type="SMART" id="SM00028">
    <property type="entry name" value="TPR"/>
    <property type="match status" value="3"/>
</dbReference>
<dbReference type="SUPFAM" id="SSF48452">
    <property type="entry name" value="TPR-like"/>
    <property type="match status" value="1"/>
</dbReference>
<dbReference type="AlphaFoldDB" id="A0AAW4LBN5"/>
<dbReference type="InterPro" id="IPR050903">
    <property type="entry name" value="Bact_Chemotaxis_MeTrfase"/>
</dbReference>
<dbReference type="GO" id="GO:0032259">
    <property type="term" value="P:methylation"/>
    <property type="evidence" value="ECO:0007669"/>
    <property type="project" value="UniProtKB-KW"/>
</dbReference>
<feature type="region of interest" description="Disordered" evidence="6">
    <location>
        <begin position="287"/>
        <end position="335"/>
    </location>
</feature>
<proteinExistence type="predicted"/>
<dbReference type="SUPFAM" id="SSF47757">
    <property type="entry name" value="Chemotaxis receptor methyltransferase CheR, N-terminal domain"/>
    <property type="match status" value="1"/>
</dbReference>
<gene>
    <name evidence="8" type="ORF">KI809_13275</name>
</gene>
<dbReference type="Gene3D" id="1.10.155.10">
    <property type="entry name" value="Chemotaxis receptor methyltransferase CheR, N-terminal domain"/>
    <property type="match status" value="1"/>
</dbReference>
<keyword evidence="3" id="KW-0489">Methyltransferase</keyword>
<dbReference type="Gene3D" id="3.40.50.150">
    <property type="entry name" value="Vaccinia Virus protein VP39"/>
    <property type="match status" value="1"/>
</dbReference>
<feature type="compositionally biased region" description="Polar residues" evidence="6">
    <location>
        <begin position="311"/>
        <end position="335"/>
    </location>
</feature>
<dbReference type="SMART" id="SM00138">
    <property type="entry name" value="MeTrc"/>
    <property type="match status" value="1"/>
</dbReference>
<feature type="domain" description="CheR-type methyltransferase" evidence="7">
    <location>
        <begin position="1"/>
        <end position="275"/>
    </location>
</feature>
<dbReference type="PROSITE" id="PS50123">
    <property type="entry name" value="CHER"/>
    <property type="match status" value="1"/>
</dbReference>
<evidence type="ECO:0000313" key="8">
    <source>
        <dbReference type="EMBL" id="MBT0665272.1"/>
    </source>
</evidence>
<evidence type="ECO:0000256" key="4">
    <source>
        <dbReference type="ARBA" id="ARBA00022679"/>
    </source>
</evidence>
<dbReference type="Pfam" id="PF01739">
    <property type="entry name" value="CheR"/>
    <property type="match status" value="1"/>
</dbReference>
<evidence type="ECO:0000256" key="5">
    <source>
        <dbReference type="ARBA" id="ARBA00022691"/>
    </source>
</evidence>
<dbReference type="InterPro" id="IPR022642">
    <property type="entry name" value="CheR_C"/>
</dbReference>
<dbReference type="InterPro" id="IPR029063">
    <property type="entry name" value="SAM-dependent_MTases_sf"/>
</dbReference>
<name>A0AAW4LBN5_9BACT</name>
<dbReference type="EC" id="2.1.1.80" evidence="2"/>
<comment type="catalytic activity">
    <reaction evidence="1">
        <text>L-glutamyl-[protein] + S-adenosyl-L-methionine = [protein]-L-glutamate 5-O-methyl ester + S-adenosyl-L-homocysteine</text>
        <dbReference type="Rhea" id="RHEA:24452"/>
        <dbReference type="Rhea" id="RHEA-COMP:10208"/>
        <dbReference type="Rhea" id="RHEA-COMP:10311"/>
        <dbReference type="ChEBI" id="CHEBI:29973"/>
        <dbReference type="ChEBI" id="CHEBI:57856"/>
        <dbReference type="ChEBI" id="CHEBI:59789"/>
        <dbReference type="ChEBI" id="CHEBI:82795"/>
        <dbReference type="EC" id="2.1.1.80"/>
    </reaction>
</comment>
<keyword evidence="5" id="KW-0949">S-adenosyl-L-methionine</keyword>
<dbReference type="PRINTS" id="PR00996">
    <property type="entry name" value="CHERMTFRASE"/>
</dbReference>
<keyword evidence="4" id="KW-0808">Transferase</keyword>